<keyword evidence="1" id="KW-1133">Transmembrane helix</keyword>
<evidence type="ECO:0000313" key="3">
    <source>
        <dbReference type="Proteomes" id="UP000598217"/>
    </source>
</evidence>
<name>A0ABR9HF75_9ACTN</name>
<evidence type="ECO:0000313" key="2">
    <source>
        <dbReference type="EMBL" id="MBE1457688.1"/>
    </source>
</evidence>
<evidence type="ECO:0000256" key="1">
    <source>
        <dbReference type="SAM" id="Phobius"/>
    </source>
</evidence>
<reference evidence="2 3" key="1">
    <citation type="submission" date="2020-10" db="EMBL/GenBank/DDBJ databases">
        <title>Sequencing the genomes of 1000 actinobacteria strains.</title>
        <authorList>
            <person name="Klenk H.-P."/>
        </authorList>
    </citation>
    <scope>NUCLEOTIDE SEQUENCE [LARGE SCALE GENOMIC DNA]</scope>
    <source>
        <strain evidence="2 3">DSM 45157</strain>
    </source>
</reference>
<keyword evidence="1" id="KW-0472">Membrane</keyword>
<accession>A0ABR9HF75</accession>
<keyword evidence="3" id="KW-1185">Reference proteome</keyword>
<feature type="transmembrane region" description="Helical" evidence="1">
    <location>
        <begin position="241"/>
        <end position="260"/>
    </location>
</feature>
<proteinExistence type="predicted"/>
<gene>
    <name evidence="2" type="ORF">H4W79_001902</name>
</gene>
<comment type="caution">
    <text evidence="2">The sequence shown here is derived from an EMBL/GenBank/DDBJ whole genome shotgun (WGS) entry which is preliminary data.</text>
</comment>
<feature type="transmembrane region" description="Helical" evidence="1">
    <location>
        <begin position="94"/>
        <end position="117"/>
    </location>
</feature>
<organism evidence="2 3">
    <name type="scientific">Nocardiopsis terrae</name>
    <dbReference type="NCBI Taxonomy" id="372655"/>
    <lineage>
        <taxon>Bacteria</taxon>
        <taxon>Bacillati</taxon>
        <taxon>Actinomycetota</taxon>
        <taxon>Actinomycetes</taxon>
        <taxon>Streptosporangiales</taxon>
        <taxon>Nocardiopsidaceae</taxon>
        <taxon>Nocardiopsis</taxon>
    </lineage>
</organism>
<evidence type="ECO:0008006" key="4">
    <source>
        <dbReference type="Google" id="ProtNLM"/>
    </source>
</evidence>
<dbReference type="EMBL" id="JADBDY010000001">
    <property type="protein sequence ID" value="MBE1457688.1"/>
    <property type="molecule type" value="Genomic_DNA"/>
</dbReference>
<feature type="transmembrane region" description="Helical" evidence="1">
    <location>
        <begin position="123"/>
        <end position="144"/>
    </location>
</feature>
<protein>
    <recommendedName>
        <fullName evidence="4">ABC transporter permease</fullName>
    </recommendedName>
</protein>
<feature type="transmembrane region" description="Helical" evidence="1">
    <location>
        <begin position="12"/>
        <end position="35"/>
    </location>
</feature>
<feature type="transmembrane region" description="Helical" evidence="1">
    <location>
        <begin position="206"/>
        <end position="229"/>
    </location>
</feature>
<feature type="transmembrane region" description="Helical" evidence="1">
    <location>
        <begin position="55"/>
        <end position="74"/>
    </location>
</feature>
<dbReference type="RefSeq" id="WP_191271166.1">
    <property type="nucleotide sequence ID" value="NZ_BMXJ01000004.1"/>
</dbReference>
<dbReference type="Proteomes" id="UP000598217">
    <property type="component" value="Unassembled WGS sequence"/>
</dbReference>
<sequence length="502" mass="54041">MSTGSTFGRLTLFNLRHLVTSPVFFLTMPPALFAPALTSQMLTLPTASGFHRYCVYQAMCVAVVMFVVTSFPAIREVRHSAGLALPLSPRARLLSLALAAVALASVCTAIQIVGYLVRVPVPIAGVLSPYAVPGVIVTSWFGPLAALTTVVWTRSFAPLIAFVLLIPAYLVYTSTTVGRRADVIVNRVETAARSVVEPLPVTTPGVTALAVLYLLLNALLAALLLSAAMARRDDGRGVRPVTAAVSALLAVVIAVTGVQANRAFPFDAEFSVDQLHGTESAPCRTRDGVAYCPLPGYESWVEYWHAALGPVVAAAPERVRPRVLAVWQAGGHIRRSLHSDPPEYSVIVTEYWDTEMEFSREGVSVDAAVLLVGLPRDREEPCSAAGQARLAVGAWLASADEGLSRRDRISVADSLLTRFDADSDGFALAHALMDLPRERVTAVLEEHWDTLTDPGTGPGELTELLDLPDPGSAEFPEADWQRSVWSEEEVLSWTEFPFPDCG</sequence>
<feature type="transmembrane region" description="Helical" evidence="1">
    <location>
        <begin position="156"/>
        <end position="172"/>
    </location>
</feature>
<keyword evidence="1" id="KW-0812">Transmembrane</keyword>